<reference evidence="2" key="2">
    <citation type="submission" date="2017-02" db="UniProtKB">
        <authorList>
            <consortium name="WormBaseParasite"/>
        </authorList>
    </citation>
    <scope>IDENTIFICATION</scope>
</reference>
<sequence length="227" mass="26254">MSSSVCFIGNYDVNAQGKYLWEILCQLKRFGVGRVVTKNEWGRKWPTQPSYIKIVRAQPSMDRWLFGGSVWGEWTFRGRTLGVYDFAIDLSRSDWRLIHKYEEEKFMECNQPMTDITLPNSFPIPPLQNLFTKKTCEKTGTKFREEHTRAPLKLCIDPEFSMLAPFIKQAEPNRKSTSIYDEIDPEILLGLYGNELPVKVEAWNVGPAAFTPRFSASGTKIQERRNT</sequence>
<evidence type="ECO:0000313" key="1">
    <source>
        <dbReference type="Proteomes" id="UP000035642"/>
    </source>
</evidence>
<dbReference type="InterPro" id="IPR032053">
    <property type="entry name" value="Ribosomal_mS34"/>
</dbReference>
<keyword evidence="1" id="KW-1185">Reference proteome</keyword>
<dbReference type="PANTHER" id="PTHR28589">
    <property type="entry name" value="28S RIBOSOMAL PROTEIN S34, MITOCHONDRIAL"/>
    <property type="match status" value="1"/>
</dbReference>
<dbReference type="GO" id="GO:0003735">
    <property type="term" value="F:structural constituent of ribosome"/>
    <property type="evidence" value="ECO:0007669"/>
    <property type="project" value="InterPro"/>
</dbReference>
<proteinExistence type="predicted"/>
<protein>
    <submittedName>
        <fullName evidence="2">DRMBL domain-containing protein</fullName>
    </submittedName>
</protein>
<name>A0A0K0DGK2_ANGCA</name>
<reference evidence="1" key="1">
    <citation type="submission" date="2012-09" db="EMBL/GenBank/DDBJ databases">
        <authorList>
            <person name="Martin A.A."/>
        </authorList>
    </citation>
    <scope>NUCLEOTIDE SEQUENCE</scope>
</reference>
<accession>A0A0K0DGK2</accession>
<organism evidence="1 2">
    <name type="scientific">Angiostrongylus cantonensis</name>
    <name type="common">Rat lungworm</name>
    <dbReference type="NCBI Taxonomy" id="6313"/>
    <lineage>
        <taxon>Eukaryota</taxon>
        <taxon>Metazoa</taxon>
        <taxon>Ecdysozoa</taxon>
        <taxon>Nematoda</taxon>
        <taxon>Chromadorea</taxon>
        <taxon>Rhabditida</taxon>
        <taxon>Rhabditina</taxon>
        <taxon>Rhabditomorpha</taxon>
        <taxon>Strongyloidea</taxon>
        <taxon>Metastrongylidae</taxon>
        <taxon>Angiostrongylus</taxon>
    </lineage>
</organism>
<dbReference type="Pfam" id="PF16053">
    <property type="entry name" value="MRP-S34"/>
    <property type="match status" value="1"/>
</dbReference>
<dbReference type="Proteomes" id="UP000035642">
    <property type="component" value="Unassembled WGS sequence"/>
</dbReference>
<evidence type="ECO:0000313" key="2">
    <source>
        <dbReference type="WBParaSite" id="ACAC_0001023101-mRNA-1"/>
    </source>
</evidence>
<dbReference type="GO" id="GO:0005739">
    <property type="term" value="C:mitochondrion"/>
    <property type="evidence" value="ECO:0007669"/>
    <property type="project" value="InterPro"/>
</dbReference>
<dbReference type="PANTHER" id="PTHR28589:SF1">
    <property type="entry name" value="SMALL RIBOSOMAL SUBUNIT PROTEIN MS34"/>
    <property type="match status" value="1"/>
</dbReference>
<dbReference type="STRING" id="6313.A0A0K0DGK2"/>
<dbReference type="WBParaSite" id="ACAC_0001023101-mRNA-1">
    <property type="protein sequence ID" value="ACAC_0001023101-mRNA-1"/>
    <property type="gene ID" value="ACAC_0001023101"/>
</dbReference>
<dbReference type="AlphaFoldDB" id="A0A0K0DGK2"/>